<keyword evidence="1" id="KW-0812">Transmembrane</keyword>
<dbReference type="Pfam" id="PF07331">
    <property type="entry name" value="TctB"/>
    <property type="match status" value="1"/>
</dbReference>
<keyword evidence="1" id="KW-0472">Membrane</keyword>
<keyword evidence="1" id="KW-1133">Transmembrane helix</keyword>
<comment type="caution">
    <text evidence="3">The sequence shown here is derived from an EMBL/GenBank/DDBJ whole genome shotgun (WGS) entry which is preliminary data.</text>
</comment>
<feature type="transmembrane region" description="Helical" evidence="1">
    <location>
        <begin position="86"/>
        <end position="119"/>
    </location>
</feature>
<sequence>MQPGQGRLVVMWGHLALLAVIAGVVVAYWMDARATSLKVNNLLLVQPASVLALMLVALVVPQCFKRTVPGADEEVPAESLSDLGKVAALAACFGAFTTTLEIVGFDVATFLFMIAALFICGERRWWLNLSFSAAFTMLLIYGYGALIPFPFPLTVL</sequence>
<name>A0ABT2LQD3_9HYPH</name>
<protein>
    <submittedName>
        <fullName evidence="3">Tripartite tricarboxylate transporter TctB family protein</fullName>
    </submittedName>
</protein>
<evidence type="ECO:0000256" key="1">
    <source>
        <dbReference type="SAM" id="Phobius"/>
    </source>
</evidence>
<feature type="transmembrane region" description="Helical" evidence="1">
    <location>
        <begin position="126"/>
        <end position="151"/>
    </location>
</feature>
<accession>A0ABT2LQD3</accession>
<feature type="transmembrane region" description="Helical" evidence="1">
    <location>
        <begin position="42"/>
        <end position="60"/>
    </location>
</feature>
<keyword evidence="4" id="KW-1185">Reference proteome</keyword>
<gene>
    <name evidence="3" type="ORF">N5A92_17140</name>
</gene>
<proteinExistence type="predicted"/>
<reference evidence="3 4" key="1">
    <citation type="submission" date="2022-09" db="EMBL/GenBank/DDBJ databases">
        <title>Chelativorans salina sp. nov., a novel slightly halophilic bacterium isolated from a saline lake sediment enrichment.</title>
        <authorList>
            <person name="Gao L."/>
            <person name="Fang B.-Z."/>
            <person name="Li W.-J."/>
        </authorList>
    </citation>
    <scope>NUCLEOTIDE SEQUENCE [LARGE SCALE GENOMIC DNA]</scope>
    <source>
        <strain evidence="3 4">EGI FJ00035</strain>
    </source>
</reference>
<evidence type="ECO:0000313" key="4">
    <source>
        <dbReference type="Proteomes" id="UP001320831"/>
    </source>
</evidence>
<dbReference type="EMBL" id="JAOCZP010000005">
    <property type="protein sequence ID" value="MCT7376760.1"/>
    <property type="molecule type" value="Genomic_DNA"/>
</dbReference>
<feature type="domain" description="DUF1468" evidence="2">
    <location>
        <begin position="17"/>
        <end position="152"/>
    </location>
</feature>
<evidence type="ECO:0000259" key="2">
    <source>
        <dbReference type="Pfam" id="PF07331"/>
    </source>
</evidence>
<dbReference type="RefSeq" id="WP_260904933.1">
    <property type="nucleotide sequence ID" value="NZ_JAOCZP010000005.1"/>
</dbReference>
<dbReference type="InterPro" id="IPR009936">
    <property type="entry name" value="DUF1468"/>
</dbReference>
<evidence type="ECO:0000313" key="3">
    <source>
        <dbReference type="EMBL" id="MCT7376760.1"/>
    </source>
</evidence>
<organism evidence="3 4">
    <name type="scientific">Chelativorans salis</name>
    <dbReference type="NCBI Taxonomy" id="2978478"/>
    <lineage>
        <taxon>Bacteria</taxon>
        <taxon>Pseudomonadati</taxon>
        <taxon>Pseudomonadota</taxon>
        <taxon>Alphaproteobacteria</taxon>
        <taxon>Hyphomicrobiales</taxon>
        <taxon>Phyllobacteriaceae</taxon>
        <taxon>Chelativorans</taxon>
    </lineage>
</organism>
<dbReference type="Proteomes" id="UP001320831">
    <property type="component" value="Unassembled WGS sequence"/>
</dbReference>
<feature type="transmembrane region" description="Helical" evidence="1">
    <location>
        <begin position="12"/>
        <end position="30"/>
    </location>
</feature>